<dbReference type="InterPro" id="IPR001245">
    <property type="entry name" value="Ser-Thr/Tyr_kinase_cat_dom"/>
</dbReference>
<dbReference type="Proteomes" id="UP000027265">
    <property type="component" value="Unassembled WGS sequence"/>
</dbReference>
<dbReference type="SMART" id="SM00220">
    <property type="entry name" value="S_TKc"/>
    <property type="match status" value="1"/>
</dbReference>
<evidence type="ECO:0000256" key="1">
    <source>
        <dbReference type="SAM" id="MobiDB-lite"/>
    </source>
</evidence>
<evidence type="ECO:0000313" key="4">
    <source>
        <dbReference type="Proteomes" id="UP000027265"/>
    </source>
</evidence>
<dbReference type="HOGENOM" id="CLU_000288_7_18_1"/>
<dbReference type="PROSITE" id="PS00108">
    <property type="entry name" value="PROTEIN_KINASE_ST"/>
    <property type="match status" value="1"/>
</dbReference>
<reference evidence="4" key="1">
    <citation type="journal article" date="2014" name="Proc. Natl. Acad. Sci. U.S.A.">
        <title>Extensive sampling of basidiomycete genomes demonstrates inadequacy of the white-rot/brown-rot paradigm for wood decay fungi.</title>
        <authorList>
            <person name="Riley R."/>
            <person name="Salamov A.A."/>
            <person name="Brown D.W."/>
            <person name="Nagy L.G."/>
            <person name="Floudas D."/>
            <person name="Held B.W."/>
            <person name="Levasseur A."/>
            <person name="Lombard V."/>
            <person name="Morin E."/>
            <person name="Otillar R."/>
            <person name="Lindquist E.A."/>
            <person name="Sun H."/>
            <person name="LaButti K.M."/>
            <person name="Schmutz J."/>
            <person name="Jabbour D."/>
            <person name="Luo H."/>
            <person name="Baker S.E."/>
            <person name="Pisabarro A.G."/>
            <person name="Walton J.D."/>
            <person name="Blanchette R.A."/>
            <person name="Henrissat B."/>
            <person name="Martin F."/>
            <person name="Cullen D."/>
            <person name="Hibbett D.S."/>
            <person name="Grigoriev I.V."/>
        </authorList>
    </citation>
    <scope>NUCLEOTIDE SEQUENCE [LARGE SCALE GENOMIC DNA]</scope>
    <source>
        <strain evidence="4">MUCL 33604</strain>
    </source>
</reference>
<dbReference type="AlphaFoldDB" id="A0A067PCK8"/>
<evidence type="ECO:0000259" key="2">
    <source>
        <dbReference type="PROSITE" id="PS50011"/>
    </source>
</evidence>
<feature type="region of interest" description="Disordered" evidence="1">
    <location>
        <begin position="166"/>
        <end position="187"/>
    </location>
</feature>
<proteinExistence type="predicted"/>
<protein>
    <recommendedName>
        <fullName evidence="2">Protein kinase domain-containing protein</fullName>
    </recommendedName>
</protein>
<keyword evidence="4" id="KW-1185">Reference proteome</keyword>
<dbReference type="InterPro" id="IPR000719">
    <property type="entry name" value="Prot_kinase_dom"/>
</dbReference>
<dbReference type="OrthoDB" id="3260205at2759"/>
<dbReference type="InterPro" id="IPR008271">
    <property type="entry name" value="Ser/Thr_kinase_AS"/>
</dbReference>
<feature type="domain" description="Protein kinase" evidence="2">
    <location>
        <begin position="1"/>
        <end position="187"/>
    </location>
</feature>
<feature type="non-terminal residue" evidence="3">
    <location>
        <position position="1"/>
    </location>
</feature>
<accession>A0A067PCK8</accession>
<dbReference type="EMBL" id="KL197739">
    <property type="protein sequence ID" value="KDQ52469.1"/>
    <property type="molecule type" value="Genomic_DNA"/>
</dbReference>
<dbReference type="STRING" id="933084.A0A067PCK8"/>
<evidence type="ECO:0000313" key="3">
    <source>
        <dbReference type="EMBL" id="KDQ52469.1"/>
    </source>
</evidence>
<dbReference type="GO" id="GO:0005524">
    <property type="term" value="F:ATP binding"/>
    <property type="evidence" value="ECO:0007669"/>
    <property type="project" value="InterPro"/>
</dbReference>
<sequence length="187" mass="20958">RESFLWHRLKHRNVLPFLGVCYFERLSHCPTLISPYCEFGAVMEYLKRHQANRLTIVRQIGMGLQYLHDNRVVHGDLKTNNVLIDSEGVPLLADFGRSKLVDHHGYTTTLAAAWRYVAGEVMHHEPSTEMGMGTGTGVPNVMLSKKSDVYSFGMTALEVSVSTQTDSLPNSAISDPQRPHALLLPLE</sequence>
<dbReference type="GO" id="GO:0004674">
    <property type="term" value="F:protein serine/threonine kinase activity"/>
    <property type="evidence" value="ECO:0007669"/>
    <property type="project" value="TreeGrafter"/>
</dbReference>
<gene>
    <name evidence="3" type="ORF">JAAARDRAFT_138523</name>
</gene>
<dbReference type="InterPro" id="IPR011009">
    <property type="entry name" value="Kinase-like_dom_sf"/>
</dbReference>
<dbReference type="SUPFAM" id="SSF56112">
    <property type="entry name" value="Protein kinase-like (PK-like)"/>
    <property type="match status" value="1"/>
</dbReference>
<dbReference type="PROSITE" id="PS50011">
    <property type="entry name" value="PROTEIN_KINASE_DOM"/>
    <property type="match status" value="1"/>
</dbReference>
<organism evidence="3 4">
    <name type="scientific">Jaapia argillacea MUCL 33604</name>
    <dbReference type="NCBI Taxonomy" id="933084"/>
    <lineage>
        <taxon>Eukaryota</taxon>
        <taxon>Fungi</taxon>
        <taxon>Dikarya</taxon>
        <taxon>Basidiomycota</taxon>
        <taxon>Agaricomycotina</taxon>
        <taxon>Agaricomycetes</taxon>
        <taxon>Agaricomycetidae</taxon>
        <taxon>Jaapiales</taxon>
        <taxon>Jaapiaceae</taxon>
        <taxon>Jaapia</taxon>
    </lineage>
</organism>
<dbReference type="InterPro" id="IPR051681">
    <property type="entry name" value="Ser/Thr_Kinases-Pseudokinases"/>
</dbReference>
<name>A0A067PCK8_9AGAM</name>
<dbReference type="InParanoid" id="A0A067PCK8"/>
<dbReference type="PANTHER" id="PTHR44329">
    <property type="entry name" value="SERINE/THREONINE-PROTEIN KINASE TNNI3K-RELATED"/>
    <property type="match status" value="1"/>
</dbReference>
<dbReference type="Pfam" id="PF07714">
    <property type="entry name" value="PK_Tyr_Ser-Thr"/>
    <property type="match status" value="1"/>
</dbReference>
<dbReference type="Gene3D" id="1.10.510.10">
    <property type="entry name" value="Transferase(Phosphotransferase) domain 1"/>
    <property type="match status" value="1"/>
</dbReference>